<dbReference type="EMBL" id="VTEU01000002">
    <property type="protein sequence ID" value="TYS60065.1"/>
    <property type="molecule type" value="Genomic_DNA"/>
</dbReference>
<dbReference type="Pfam" id="PF01381">
    <property type="entry name" value="HTH_3"/>
    <property type="match status" value="1"/>
</dbReference>
<accession>A0AA95B7Y6</accession>
<dbReference type="AlphaFoldDB" id="A0AA95B7Y6"/>
<dbReference type="CDD" id="cd00093">
    <property type="entry name" value="HTH_XRE"/>
    <property type="match status" value="1"/>
</dbReference>
<evidence type="ECO:0000313" key="5">
    <source>
        <dbReference type="Proteomes" id="UP000323393"/>
    </source>
</evidence>
<dbReference type="PANTHER" id="PTHR46797:SF1">
    <property type="entry name" value="METHYLPHOSPHONATE SYNTHASE"/>
    <property type="match status" value="1"/>
</dbReference>
<dbReference type="GO" id="GO:0046983">
    <property type="term" value="F:protein dimerization activity"/>
    <property type="evidence" value="ECO:0007669"/>
    <property type="project" value="InterPro"/>
</dbReference>
<feature type="domain" description="Sin" evidence="3">
    <location>
        <begin position="69"/>
        <end position="107"/>
    </location>
</feature>
<dbReference type="SUPFAM" id="SSF47413">
    <property type="entry name" value="lambda repressor-like DNA-binding domains"/>
    <property type="match status" value="1"/>
</dbReference>
<name>A0AA95B7Y6_9BACI</name>
<dbReference type="SMART" id="SM00530">
    <property type="entry name" value="HTH_XRE"/>
    <property type="match status" value="1"/>
</dbReference>
<gene>
    <name evidence="4" type="ORF">FZC74_07910</name>
</gene>
<dbReference type="InterPro" id="IPR010982">
    <property type="entry name" value="Lambda_DNA-bd_dom_sf"/>
</dbReference>
<protein>
    <submittedName>
        <fullName evidence="4">Helix-turn-helix domain-containing protein</fullName>
    </submittedName>
</protein>
<dbReference type="SUPFAM" id="SSF47406">
    <property type="entry name" value="SinR repressor dimerisation domain-like"/>
    <property type="match status" value="1"/>
</dbReference>
<dbReference type="Gene3D" id="1.10.260.40">
    <property type="entry name" value="lambda repressor-like DNA-binding domains"/>
    <property type="match status" value="1"/>
</dbReference>
<dbReference type="GO" id="GO:0005829">
    <property type="term" value="C:cytosol"/>
    <property type="evidence" value="ECO:0007669"/>
    <property type="project" value="TreeGrafter"/>
</dbReference>
<dbReference type="InterPro" id="IPR010981">
    <property type="entry name" value="SinR/SinI_dimer_dom"/>
</dbReference>
<sequence length="126" mass="14824">MIGERIRKLRKSKGYSLSELAEKAGVSKSYLSYLERDLQTNPSLQFLQKISISLGTNIEYLLDGRSMDKKMEQSRLVVDEEWKKLIQKAIREGMTKEDFVNYRNYLQFQKWQSFNRKESKEEGTSG</sequence>
<keyword evidence="1" id="KW-0238">DNA-binding</keyword>
<feature type="domain" description="HTH cro/C1-type" evidence="2">
    <location>
        <begin position="6"/>
        <end position="61"/>
    </location>
</feature>
<dbReference type="InterPro" id="IPR001387">
    <property type="entry name" value="Cro/C1-type_HTH"/>
</dbReference>
<dbReference type="PROSITE" id="PS50943">
    <property type="entry name" value="HTH_CROC1"/>
    <property type="match status" value="1"/>
</dbReference>
<dbReference type="RefSeq" id="WP_148965518.1">
    <property type="nucleotide sequence ID" value="NZ_VTEU01000002.1"/>
</dbReference>
<dbReference type="InterPro" id="IPR050807">
    <property type="entry name" value="TransReg_Diox_bact_type"/>
</dbReference>
<reference evidence="4 5" key="1">
    <citation type="submission" date="2019-08" db="EMBL/GenBank/DDBJ databases">
        <title>Bacillus genomes from the desert of Cuatro Cienegas, Coahuila.</title>
        <authorList>
            <person name="Olmedo-Alvarez G."/>
        </authorList>
    </citation>
    <scope>NUCLEOTIDE SEQUENCE [LARGE SCALE GENOMIC DNA]</scope>
    <source>
        <strain evidence="4 5">CH88_3T</strain>
    </source>
</reference>
<evidence type="ECO:0000256" key="1">
    <source>
        <dbReference type="ARBA" id="ARBA00023125"/>
    </source>
</evidence>
<dbReference type="PROSITE" id="PS51500">
    <property type="entry name" value="SIN"/>
    <property type="match status" value="1"/>
</dbReference>
<evidence type="ECO:0000259" key="2">
    <source>
        <dbReference type="PROSITE" id="PS50943"/>
    </source>
</evidence>
<comment type="caution">
    <text evidence="4">The sequence shown here is derived from an EMBL/GenBank/DDBJ whole genome shotgun (WGS) entry which is preliminary data.</text>
</comment>
<dbReference type="InterPro" id="IPR036281">
    <property type="entry name" value="SinR/SinI_dimer_dom_sf"/>
</dbReference>
<dbReference type="PANTHER" id="PTHR46797">
    <property type="entry name" value="HTH-TYPE TRANSCRIPTIONAL REGULATOR"/>
    <property type="match status" value="1"/>
</dbReference>
<proteinExistence type="predicted"/>
<evidence type="ECO:0000259" key="3">
    <source>
        <dbReference type="PROSITE" id="PS51500"/>
    </source>
</evidence>
<organism evidence="4 5">
    <name type="scientific">Sutcliffiella horikoshii</name>
    <dbReference type="NCBI Taxonomy" id="79883"/>
    <lineage>
        <taxon>Bacteria</taxon>
        <taxon>Bacillati</taxon>
        <taxon>Bacillota</taxon>
        <taxon>Bacilli</taxon>
        <taxon>Bacillales</taxon>
        <taxon>Bacillaceae</taxon>
        <taxon>Sutcliffiella</taxon>
    </lineage>
</organism>
<dbReference type="GO" id="GO:0003700">
    <property type="term" value="F:DNA-binding transcription factor activity"/>
    <property type="evidence" value="ECO:0007669"/>
    <property type="project" value="TreeGrafter"/>
</dbReference>
<dbReference type="Proteomes" id="UP000323393">
    <property type="component" value="Unassembled WGS sequence"/>
</dbReference>
<evidence type="ECO:0000313" key="4">
    <source>
        <dbReference type="EMBL" id="TYS60065.1"/>
    </source>
</evidence>
<dbReference type="GO" id="GO:0003677">
    <property type="term" value="F:DNA binding"/>
    <property type="evidence" value="ECO:0007669"/>
    <property type="project" value="UniProtKB-KW"/>
</dbReference>